<keyword evidence="3 10" id="KW-0662">Pyridine nucleotide biosynthesis</keyword>
<protein>
    <recommendedName>
        <fullName evidence="10">Probable nicotinate-nucleotide adenylyltransferase</fullName>
        <ecNumber evidence="10">2.7.7.18</ecNumber>
    </recommendedName>
    <alternativeName>
        <fullName evidence="10">Deamido-NAD(+) diphosphorylase</fullName>
    </alternativeName>
    <alternativeName>
        <fullName evidence="10">Deamido-NAD(+) pyrophosphorylase</fullName>
    </alternativeName>
    <alternativeName>
        <fullName evidence="10">Nicotinate mononucleotide adenylyltransferase</fullName>
        <shortName evidence="10">NaMN adenylyltransferase</shortName>
    </alternativeName>
</protein>
<evidence type="ECO:0000256" key="10">
    <source>
        <dbReference type="HAMAP-Rule" id="MF_00244"/>
    </source>
</evidence>
<evidence type="ECO:0000256" key="5">
    <source>
        <dbReference type="ARBA" id="ARBA00022695"/>
    </source>
</evidence>
<evidence type="ECO:0000313" key="12">
    <source>
        <dbReference type="EMBL" id="MBC5713716.1"/>
    </source>
</evidence>
<keyword evidence="13" id="KW-1185">Reference proteome</keyword>
<dbReference type="HAMAP" id="MF_00244">
    <property type="entry name" value="NaMN_adenylyltr"/>
    <property type="match status" value="1"/>
</dbReference>
<evidence type="ECO:0000256" key="4">
    <source>
        <dbReference type="ARBA" id="ARBA00022679"/>
    </source>
</evidence>
<comment type="catalytic activity">
    <reaction evidence="9 10">
        <text>nicotinate beta-D-ribonucleotide + ATP + H(+) = deamido-NAD(+) + diphosphate</text>
        <dbReference type="Rhea" id="RHEA:22860"/>
        <dbReference type="ChEBI" id="CHEBI:15378"/>
        <dbReference type="ChEBI" id="CHEBI:30616"/>
        <dbReference type="ChEBI" id="CHEBI:33019"/>
        <dbReference type="ChEBI" id="CHEBI:57502"/>
        <dbReference type="ChEBI" id="CHEBI:58437"/>
        <dbReference type="EC" id="2.7.7.18"/>
    </reaction>
</comment>
<keyword evidence="4 10" id="KW-0808">Transferase</keyword>
<evidence type="ECO:0000256" key="3">
    <source>
        <dbReference type="ARBA" id="ARBA00022642"/>
    </source>
</evidence>
<keyword evidence="5 10" id="KW-0548">Nucleotidyltransferase</keyword>
<comment type="caution">
    <text evidence="12">The sequence shown here is derived from an EMBL/GenBank/DDBJ whole genome shotgun (WGS) entry which is preliminary data.</text>
</comment>
<sequence length="212" mass="24256">MIAMEQTGNGAVSQKIGIMGGTFDPIHYGHLLIAQSAAEEFALEQVLFLPTGRSPHKSEKDVTDPQIRCEMVQIALEDNPKFEISMLEAENTEVNYTYASLQKLKQLYPKAQLYFIMGEDSLDDFPTWKKPEEICRLSTVLVAVRNDKGFGISDKIAEISQMYQADMHMLHAPNFSVSSHDIRKRIHENKSVRYMLPDKVTEYIVQHDLYRE</sequence>
<name>A0A923LPT2_9FIRM</name>
<organism evidence="12 13">
    <name type="scientific">Roseburia zhanii</name>
    <dbReference type="NCBI Taxonomy" id="2763064"/>
    <lineage>
        <taxon>Bacteria</taxon>
        <taxon>Bacillati</taxon>
        <taxon>Bacillota</taxon>
        <taxon>Clostridia</taxon>
        <taxon>Lachnospirales</taxon>
        <taxon>Lachnospiraceae</taxon>
        <taxon>Roseburia</taxon>
    </lineage>
</organism>
<dbReference type="InterPro" id="IPR005248">
    <property type="entry name" value="NadD/NMNAT"/>
</dbReference>
<evidence type="ECO:0000259" key="11">
    <source>
        <dbReference type="Pfam" id="PF01467"/>
    </source>
</evidence>
<dbReference type="GO" id="GO:0005524">
    <property type="term" value="F:ATP binding"/>
    <property type="evidence" value="ECO:0007669"/>
    <property type="project" value="UniProtKB-KW"/>
</dbReference>
<comment type="pathway">
    <text evidence="2 10">Cofactor biosynthesis; NAD(+) biosynthesis; deamido-NAD(+) from nicotinate D-ribonucleotide: step 1/1.</text>
</comment>
<reference evidence="12" key="1">
    <citation type="submission" date="2020-08" db="EMBL/GenBank/DDBJ databases">
        <title>Genome public.</title>
        <authorList>
            <person name="Liu C."/>
            <person name="Sun Q."/>
        </authorList>
    </citation>
    <scope>NUCLEOTIDE SEQUENCE</scope>
    <source>
        <strain evidence="12">BX1005</strain>
    </source>
</reference>
<feature type="domain" description="Cytidyltransferase-like" evidence="11">
    <location>
        <begin position="18"/>
        <end position="185"/>
    </location>
</feature>
<comment type="similarity">
    <text evidence="10">Belongs to the NadD family.</text>
</comment>
<evidence type="ECO:0000313" key="13">
    <source>
        <dbReference type="Proteomes" id="UP000606720"/>
    </source>
</evidence>
<dbReference type="PANTHER" id="PTHR39321:SF3">
    <property type="entry name" value="PHOSPHOPANTETHEINE ADENYLYLTRANSFERASE"/>
    <property type="match status" value="1"/>
</dbReference>
<dbReference type="PANTHER" id="PTHR39321">
    <property type="entry name" value="NICOTINATE-NUCLEOTIDE ADENYLYLTRANSFERASE-RELATED"/>
    <property type="match status" value="1"/>
</dbReference>
<proteinExistence type="inferred from homology"/>
<evidence type="ECO:0000256" key="6">
    <source>
        <dbReference type="ARBA" id="ARBA00022741"/>
    </source>
</evidence>
<dbReference type="Gene3D" id="3.40.50.620">
    <property type="entry name" value="HUPs"/>
    <property type="match status" value="1"/>
</dbReference>
<dbReference type="InterPro" id="IPR004821">
    <property type="entry name" value="Cyt_trans-like"/>
</dbReference>
<dbReference type="SUPFAM" id="SSF52374">
    <property type="entry name" value="Nucleotidylyl transferase"/>
    <property type="match status" value="1"/>
</dbReference>
<dbReference type="GO" id="GO:0009435">
    <property type="term" value="P:NAD+ biosynthetic process"/>
    <property type="evidence" value="ECO:0007669"/>
    <property type="project" value="UniProtKB-UniRule"/>
</dbReference>
<dbReference type="InterPro" id="IPR014729">
    <property type="entry name" value="Rossmann-like_a/b/a_fold"/>
</dbReference>
<keyword evidence="7 10" id="KW-0067">ATP-binding</keyword>
<comment type="function">
    <text evidence="1 10">Catalyzes the reversible adenylation of nicotinate mononucleotide (NaMN) to nicotinic acid adenine dinucleotide (NaAD).</text>
</comment>
<dbReference type="Pfam" id="PF01467">
    <property type="entry name" value="CTP_transf_like"/>
    <property type="match status" value="1"/>
</dbReference>
<gene>
    <name evidence="10" type="primary">nadD</name>
    <name evidence="12" type="ORF">H8S17_05725</name>
</gene>
<dbReference type="NCBIfam" id="TIGR00482">
    <property type="entry name" value="nicotinate (nicotinamide) nucleotide adenylyltransferase"/>
    <property type="match status" value="1"/>
</dbReference>
<dbReference type="AlphaFoldDB" id="A0A923LPT2"/>
<keyword evidence="6 10" id="KW-0547">Nucleotide-binding</keyword>
<dbReference type="EC" id="2.7.7.18" evidence="10"/>
<evidence type="ECO:0000256" key="1">
    <source>
        <dbReference type="ARBA" id="ARBA00002324"/>
    </source>
</evidence>
<evidence type="ECO:0000256" key="9">
    <source>
        <dbReference type="ARBA" id="ARBA00048721"/>
    </source>
</evidence>
<dbReference type="NCBIfam" id="NF000840">
    <property type="entry name" value="PRK00071.1-3"/>
    <property type="match status" value="1"/>
</dbReference>
<keyword evidence="8 10" id="KW-0520">NAD</keyword>
<dbReference type="NCBIfam" id="TIGR00125">
    <property type="entry name" value="cyt_tran_rel"/>
    <property type="match status" value="1"/>
</dbReference>
<evidence type="ECO:0000256" key="8">
    <source>
        <dbReference type="ARBA" id="ARBA00023027"/>
    </source>
</evidence>
<evidence type="ECO:0000256" key="7">
    <source>
        <dbReference type="ARBA" id="ARBA00022840"/>
    </source>
</evidence>
<accession>A0A923LPT2</accession>
<dbReference type="RefSeq" id="WP_186866585.1">
    <property type="nucleotide sequence ID" value="NZ_JACOPH010000003.1"/>
</dbReference>
<dbReference type="GO" id="GO:0004515">
    <property type="term" value="F:nicotinate-nucleotide adenylyltransferase activity"/>
    <property type="evidence" value="ECO:0007669"/>
    <property type="project" value="UniProtKB-UniRule"/>
</dbReference>
<evidence type="ECO:0000256" key="2">
    <source>
        <dbReference type="ARBA" id="ARBA00005019"/>
    </source>
</evidence>
<dbReference type="CDD" id="cd02165">
    <property type="entry name" value="NMNAT"/>
    <property type="match status" value="1"/>
</dbReference>
<dbReference type="Proteomes" id="UP000606720">
    <property type="component" value="Unassembled WGS sequence"/>
</dbReference>
<dbReference type="EMBL" id="JACOPH010000003">
    <property type="protein sequence ID" value="MBC5713716.1"/>
    <property type="molecule type" value="Genomic_DNA"/>
</dbReference>